<name>A0ABQ7U2C0_SOLTU</name>
<evidence type="ECO:0000313" key="3">
    <source>
        <dbReference type="Proteomes" id="UP000826656"/>
    </source>
</evidence>
<feature type="compositionally biased region" description="Polar residues" evidence="1">
    <location>
        <begin position="36"/>
        <end position="62"/>
    </location>
</feature>
<organism evidence="2 3">
    <name type="scientific">Solanum tuberosum</name>
    <name type="common">Potato</name>
    <dbReference type="NCBI Taxonomy" id="4113"/>
    <lineage>
        <taxon>Eukaryota</taxon>
        <taxon>Viridiplantae</taxon>
        <taxon>Streptophyta</taxon>
        <taxon>Embryophyta</taxon>
        <taxon>Tracheophyta</taxon>
        <taxon>Spermatophyta</taxon>
        <taxon>Magnoliopsida</taxon>
        <taxon>eudicotyledons</taxon>
        <taxon>Gunneridae</taxon>
        <taxon>Pentapetalae</taxon>
        <taxon>asterids</taxon>
        <taxon>lamiids</taxon>
        <taxon>Solanales</taxon>
        <taxon>Solanaceae</taxon>
        <taxon>Solanoideae</taxon>
        <taxon>Solaneae</taxon>
        <taxon>Solanum</taxon>
    </lineage>
</organism>
<reference evidence="2 3" key="1">
    <citation type="journal article" date="2021" name="bioRxiv">
        <title>Chromosome-scale and haplotype-resolved genome assembly of a tetraploid potato cultivar.</title>
        <authorList>
            <person name="Sun H."/>
            <person name="Jiao W.-B."/>
            <person name="Krause K."/>
            <person name="Campoy J.A."/>
            <person name="Goel M."/>
            <person name="Folz-Donahue K."/>
            <person name="Kukat C."/>
            <person name="Huettel B."/>
            <person name="Schneeberger K."/>
        </authorList>
    </citation>
    <scope>NUCLEOTIDE SEQUENCE [LARGE SCALE GENOMIC DNA]</scope>
    <source>
        <strain evidence="2">SolTubOtavaFocal</strain>
        <tissue evidence="2">Leaves</tissue>
    </source>
</reference>
<comment type="caution">
    <text evidence="2">The sequence shown here is derived from an EMBL/GenBank/DDBJ whole genome shotgun (WGS) entry which is preliminary data.</text>
</comment>
<proteinExistence type="predicted"/>
<sequence length="131" mass="14342">MSQSSSPSKNVLGSPKEIEPVDFYLSHVVPSLMKSSTSPLVTETSCPTPLSPFDLNNPTNPSQPGPLMSTLSNYFFEGDLLEHRHSESNILVVSKNMVIESLTQITPEVRLHVASDSDDTDEDNAPLKWSV</sequence>
<keyword evidence="3" id="KW-1185">Reference proteome</keyword>
<feature type="region of interest" description="Disordered" evidence="1">
    <location>
        <begin position="36"/>
        <end position="66"/>
    </location>
</feature>
<protein>
    <submittedName>
        <fullName evidence="2">Uncharacterized protein</fullName>
    </submittedName>
</protein>
<evidence type="ECO:0000313" key="2">
    <source>
        <dbReference type="EMBL" id="KAH0740925.1"/>
    </source>
</evidence>
<evidence type="ECO:0000256" key="1">
    <source>
        <dbReference type="SAM" id="MobiDB-lite"/>
    </source>
</evidence>
<gene>
    <name evidence="2" type="ORF">KY290_033968</name>
</gene>
<accession>A0ABQ7U2C0</accession>
<dbReference type="Proteomes" id="UP000826656">
    <property type="component" value="Unassembled WGS sequence"/>
</dbReference>
<dbReference type="EMBL" id="JAIVGD010000026">
    <property type="protein sequence ID" value="KAH0740925.1"/>
    <property type="molecule type" value="Genomic_DNA"/>
</dbReference>